<dbReference type="OrthoDB" id="1191173at2"/>
<accession>A0A023C130</accession>
<dbReference type="EMBL" id="AQRA01000001">
    <property type="protein sequence ID" value="EZH76017.1"/>
    <property type="molecule type" value="Genomic_DNA"/>
</dbReference>
<dbReference type="STRING" id="1317122.ATO12_04300"/>
<feature type="domain" description="Lipocalin-like" evidence="1">
    <location>
        <begin position="33"/>
        <end position="113"/>
    </location>
</feature>
<dbReference type="AlphaFoldDB" id="A0A023C130"/>
<dbReference type="InterPro" id="IPR024311">
    <property type="entry name" value="Lipocalin-like"/>
</dbReference>
<protein>
    <recommendedName>
        <fullName evidence="1">Lipocalin-like domain-containing protein</fullName>
    </recommendedName>
</protein>
<keyword evidence="3" id="KW-1185">Reference proteome</keyword>
<dbReference type="eggNOG" id="ENOG5033768">
    <property type="taxonomic scope" value="Bacteria"/>
</dbReference>
<name>A0A023C130_9FLAO</name>
<gene>
    <name evidence="2" type="ORF">ATO12_04300</name>
</gene>
<proteinExistence type="predicted"/>
<dbReference type="RefSeq" id="WP_034238923.1">
    <property type="nucleotide sequence ID" value="NZ_AQRA01000001.1"/>
</dbReference>
<dbReference type="Pfam" id="PF13648">
    <property type="entry name" value="Lipocalin_4"/>
    <property type="match status" value="1"/>
</dbReference>
<reference evidence="2 3" key="1">
    <citation type="submission" date="2014-04" db="EMBL/GenBank/DDBJ databases">
        <title>Aquimarina sp. 22II-S11-z7 Genome Sequencing.</title>
        <authorList>
            <person name="Lai Q."/>
        </authorList>
    </citation>
    <scope>NUCLEOTIDE SEQUENCE [LARGE SCALE GENOMIC DNA]</scope>
    <source>
        <strain evidence="2 3">22II-S11-z7</strain>
    </source>
</reference>
<comment type="caution">
    <text evidence="2">The sequence shown here is derived from an EMBL/GenBank/DDBJ whole genome shotgun (WGS) entry which is preliminary data.</text>
</comment>
<evidence type="ECO:0000313" key="2">
    <source>
        <dbReference type="EMBL" id="EZH76017.1"/>
    </source>
</evidence>
<evidence type="ECO:0000313" key="3">
    <source>
        <dbReference type="Proteomes" id="UP000023541"/>
    </source>
</evidence>
<evidence type="ECO:0000259" key="1">
    <source>
        <dbReference type="Pfam" id="PF13648"/>
    </source>
</evidence>
<organism evidence="2 3">
    <name type="scientific">Aquimarina atlantica</name>
    <dbReference type="NCBI Taxonomy" id="1317122"/>
    <lineage>
        <taxon>Bacteria</taxon>
        <taxon>Pseudomonadati</taxon>
        <taxon>Bacteroidota</taxon>
        <taxon>Flavobacteriia</taxon>
        <taxon>Flavobacteriales</taxon>
        <taxon>Flavobacteriaceae</taxon>
        <taxon>Aquimarina</taxon>
    </lineage>
</organism>
<sequence length="131" mass="15195">MNSKANITILTTILFTFSIYSINAQSLNKNALLKKWNLDTYKIGVKKYPPSKKERNDYILFKKDMTFVSISEGKKESGAWMLNTNGNYIMMTDDKKETVKAYIVTLTSKKLVLYFDIEEIREIEAHYSSNL</sequence>
<dbReference type="Proteomes" id="UP000023541">
    <property type="component" value="Unassembled WGS sequence"/>
</dbReference>